<gene>
    <name evidence="1" type="ORF">GcM3_081024</name>
</gene>
<organism evidence="1 2">
    <name type="scientific">Golovinomyces cichoracearum</name>
    <dbReference type="NCBI Taxonomy" id="62708"/>
    <lineage>
        <taxon>Eukaryota</taxon>
        <taxon>Fungi</taxon>
        <taxon>Dikarya</taxon>
        <taxon>Ascomycota</taxon>
        <taxon>Pezizomycotina</taxon>
        <taxon>Leotiomycetes</taxon>
        <taxon>Erysiphales</taxon>
        <taxon>Erysiphaceae</taxon>
        <taxon>Golovinomyces</taxon>
    </lineage>
</organism>
<accession>A0A420INL4</accession>
<dbReference type="AlphaFoldDB" id="A0A420INL4"/>
<sequence>MKIIIMYRCLSMDLTTIIIPGKNKRRKYCKKSTNVSRSKIYHDNEEVSTSNKDVCPCTTRKKRVIFIKSRQNVSWLEKIPTEILEIIFFYCLNFELPRSSLSLGKALSSHTVYARTIQAAFEPTWRKSHCLRAIGENECNTMENVELQSAILRCRWASLAMLLKVKKFWIRNFHFSQPLNAKIEFDPKEMLDQCFKKFSDITNLREKIPEQYEFNLGYGCDFAGKVEIPTSLITGPWSGEMLKYFFWILLSWTELDSVKCAASEKALEGLKRAILIGDIKAIYLLVWMSRFTRFGYSTLIFEQNIDGCKVLIWALHNVGGDALAVMSHLLTLAQEQINEQHIEEIQNEITNMKFDLYVANDEASLVWILQLANFAQNLRARSPFAFGPYLS</sequence>
<reference evidence="1 2" key="1">
    <citation type="journal article" date="2018" name="BMC Genomics">
        <title>Comparative genome analyses reveal sequence features reflecting distinct modes of host-adaptation between dicot and monocot powdery mildew.</title>
        <authorList>
            <person name="Wu Y."/>
            <person name="Ma X."/>
            <person name="Pan Z."/>
            <person name="Kale S.D."/>
            <person name="Song Y."/>
            <person name="King H."/>
            <person name="Zhang Q."/>
            <person name="Presley C."/>
            <person name="Deng X."/>
            <person name="Wei C.I."/>
            <person name="Xiao S."/>
        </authorList>
    </citation>
    <scope>NUCLEOTIDE SEQUENCE [LARGE SCALE GENOMIC DNA]</scope>
    <source>
        <strain evidence="1">UMSG3</strain>
    </source>
</reference>
<dbReference type="EMBL" id="MCBQ01008115">
    <property type="protein sequence ID" value="RKF76113.1"/>
    <property type="molecule type" value="Genomic_DNA"/>
</dbReference>
<dbReference type="Proteomes" id="UP000283383">
    <property type="component" value="Unassembled WGS sequence"/>
</dbReference>
<comment type="caution">
    <text evidence="1">The sequence shown here is derived from an EMBL/GenBank/DDBJ whole genome shotgun (WGS) entry which is preliminary data.</text>
</comment>
<proteinExistence type="predicted"/>
<evidence type="ECO:0000313" key="1">
    <source>
        <dbReference type="EMBL" id="RKF76113.1"/>
    </source>
</evidence>
<evidence type="ECO:0000313" key="2">
    <source>
        <dbReference type="Proteomes" id="UP000283383"/>
    </source>
</evidence>
<protein>
    <submittedName>
        <fullName evidence="1">Putative actin cortical patch protein</fullName>
    </submittedName>
</protein>
<keyword evidence="2" id="KW-1185">Reference proteome</keyword>
<name>A0A420INL4_9PEZI</name>
<dbReference type="STRING" id="62708.A0A420INL4"/>